<dbReference type="AlphaFoldDB" id="A0A011NFX2"/>
<keyword evidence="2" id="KW-1185">Reference proteome</keyword>
<dbReference type="PATRIC" id="fig|1450449.3.peg.67"/>
<accession>A0A011NFX2</accession>
<evidence type="ECO:0000313" key="2">
    <source>
        <dbReference type="Proteomes" id="UP000054123"/>
    </source>
</evidence>
<reference evidence="1 2" key="1">
    <citation type="journal article" date="2014" name="Genome Announc.">
        <title>Genome Sequence of a Presumptive Mannheimia haemolytica Strain with an A1/A6-Cross-Reactive Serotype from a White-Tailed Deer (Odocoileus virginianus).</title>
        <authorList>
            <person name="Lawrence P.K."/>
            <person name="Bey R.F."/>
            <person name="Wiener B."/>
            <person name="Kittichotirat W."/>
            <person name="Bumgarner R.E."/>
        </authorList>
    </citation>
    <scope>NUCLEOTIDE SEQUENCE [LARGE SCALE GENOMIC DNA]</scope>
    <source>
        <strain evidence="1 2">PKL10</strain>
    </source>
</reference>
<dbReference type="Proteomes" id="UP000054123">
    <property type="component" value="Unassembled WGS sequence"/>
</dbReference>
<evidence type="ECO:0000313" key="1">
    <source>
        <dbReference type="EMBL" id="EXI63285.1"/>
    </source>
</evidence>
<dbReference type="EMBL" id="JANJ01000001">
    <property type="protein sequence ID" value="EXI63285.1"/>
    <property type="molecule type" value="Genomic_DNA"/>
</dbReference>
<sequence length="42" mass="4633">MKAEFLPNFYLQGRVKFPIGGKVRERNEKGLAGTGETPVPTV</sequence>
<proteinExistence type="predicted"/>
<organism evidence="1 2">
    <name type="scientific">Mannheimia granulomatis</name>
    <dbReference type="NCBI Taxonomy" id="85402"/>
    <lineage>
        <taxon>Bacteria</taxon>
        <taxon>Pseudomonadati</taxon>
        <taxon>Pseudomonadota</taxon>
        <taxon>Gammaproteobacteria</taxon>
        <taxon>Pasteurellales</taxon>
        <taxon>Pasteurellaceae</taxon>
        <taxon>Mannheimia</taxon>
    </lineage>
</organism>
<name>A0A011NFX2_9PAST</name>
<protein>
    <submittedName>
        <fullName evidence="1">Uncharacterized protein</fullName>
    </submittedName>
</protein>
<gene>
    <name evidence="1" type="ORF">AK33_00605</name>
</gene>
<comment type="caution">
    <text evidence="1">The sequence shown here is derived from an EMBL/GenBank/DDBJ whole genome shotgun (WGS) entry which is preliminary data.</text>
</comment>